<evidence type="ECO:0000259" key="1">
    <source>
        <dbReference type="Pfam" id="PF02752"/>
    </source>
</evidence>
<gene>
    <name evidence="2" type="ORF">SACU0126_LOCUS15569</name>
</gene>
<evidence type="ECO:0000313" key="2">
    <source>
        <dbReference type="EMBL" id="CAE0557924.1"/>
    </source>
</evidence>
<feature type="domain" description="Arrestin C-terminal-like" evidence="1">
    <location>
        <begin position="3"/>
        <end position="128"/>
    </location>
</feature>
<reference evidence="2" key="1">
    <citation type="submission" date="2021-01" db="EMBL/GenBank/DDBJ databases">
        <authorList>
            <person name="Corre E."/>
            <person name="Pelletier E."/>
            <person name="Niang G."/>
            <person name="Scheremetjew M."/>
            <person name="Finn R."/>
            <person name="Kale V."/>
            <person name="Holt S."/>
            <person name="Cochrane G."/>
            <person name="Meng A."/>
            <person name="Brown T."/>
            <person name="Cohen L."/>
        </authorList>
    </citation>
    <scope>NUCLEOTIDE SEQUENCE</scope>
    <source>
        <strain evidence="2">SPMC142</strain>
    </source>
</reference>
<dbReference type="InterPro" id="IPR014752">
    <property type="entry name" value="Arrestin-like_C"/>
</dbReference>
<proteinExistence type="predicted"/>
<dbReference type="InterPro" id="IPR011022">
    <property type="entry name" value="Arrestin_C-like"/>
</dbReference>
<accession>A0A7S3WIR5</accession>
<protein>
    <recommendedName>
        <fullName evidence="1">Arrestin C-terminal-like domain-containing protein</fullName>
    </recommendedName>
</protein>
<dbReference type="AlphaFoldDB" id="A0A7S3WIR5"/>
<dbReference type="Pfam" id="PF02752">
    <property type="entry name" value="Arrestin_C"/>
    <property type="match status" value="1"/>
</dbReference>
<dbReference type="EMBL" id="HBIQ01048943">
    <property type="protein sequence ID" value="CAE0557924.1"/>
    <property type="molecule type" value="Transcribed_RNA"/>
</dbReference>
<organism evidence="2">
    <name type="scientific">Strombidinopsis acuminata</name>
    <dbReference type="NCBI Taxonomy" id="141414"/>
    <lineage>
        <taxon>Eukaryota</taxon>
        <taxon>Sar</taxon>
        <taxon>Alveolata</taxon>
        <taxon>Ciliophora</taxon>
        <taxon>Intramacronucleata</taxon>
        <taxon>Spirotrichea</taxon>
        <taxon>Choreotrichia</taxon>
        <taxon>Choreotrichida</taxon>
        <taxon>Strombidinopsidae</taxon>
        <taxon>Strombidinopsis</taxon>
    </lineage>
</organism>
<name>A0A7S3WIR5_9SPIT</name>
<dbReference type="Gene3D" id="2.60.40.640">
    <property type="match status" value="1"/>
</dbReference>
<sequence>MQFTAGEKIPISFNIDNSQSDIKVSYYKIKLSRKLKTQHMGFNRTVNLAESKVDANCAAKGTEQVTLDLQIPDKEIDYTTYTQGVSDDDLPIKDTFSPSTVGKYFNLSYILKVTVKHDVFNEKSDNMVAFKKEIFIQPTPLGLHDLKQQEDAELKKPDQWDPAVEGVVVADSSEQAHNAEMNEYYRDILVPAYEANVANLHKNEVDHDDDQEEAKDHE</sequence>